<dbReference type="PROSITE" id="PS51892">
    <property type="entry name" value="SUBTILASE"/>
    <property type="match status" value="1"/>
</dbReference>
<dbReference type="OMA" id="TMTIKRT"/>
<dbReference type="InterPro" id="IPR041469">
    <property type="entry name" value="Subtilisin-like_FN3"/>
</dbReference>
<dbReference type="Pfam" id="PF00082">
    <property type="entry name" value="Peptidase_S8"/>
    <property type="match status" value="1"/>
</dbReference>
<dbReference type="Gene3D" id="3.30.70.80">
    <property type="entry name" value="Peptidase S8 propeptide/proteinase inhibitor I9"/>
    <property type="match status" value="1"/>
</dbReference>
<feature type="domain" description="Subtilisin-like protease fibronectin type-III" evidence="11">
    <location>
        <begin position="645"/>
        <end position="744"/>
    </location>
</feature>
<feature type="domain" description="Peptidase S8/S53" evidence="9">
    <location>
        <begin position="135"/>
        <end position="594"/>
    </location>
</feature>
<dbReference type="InterPro" id="IPR036852">
    <property type="entry name" value="Peptidase_S8/S53_dom_sf"/>
</dbReference>
<dbReference type="Gene3D" id="3.40.50.200">
    <property type="entry name" value="Peptidase S8/S53 domain"/>
    <property type="match status" value="1"/>
</dbReference>
<comment type="caution">
    <text evidence="12">The sequence shown here is derived from an EMBL/GenBank/DDBJ whole genome shotgun (WGS) entry which is preliminary data.</text>
</comment>
<feature type="active site" description="Charge relay system" evidence="6 7">
    <location>
        <position position="557"/>
    </location>
</feature>
<organism evidence="12 13">
    <name type="scientific">Zostera marina</name>
    <name type="common">Eelgrass</name>
    <dbReference type="NCBI Taxonomy" id="29655"/>
    <lineage>
        <taxon>Eukaryota</taxon>
        <taxon>Viridiplantae</taxon>
        <taxon>Streptophyta</taxon>
        <taxon>Embryophyta</taxon>
        <taxon>Tracheophyta</taxon>
        <taxon>Spermatophyta</taxon>
        <taxon>Magnoliopsida</taxon>
        <taxon>Liliopsida</taxon>
        <taxon>Zosteraceae</taxon>
        <taxon>Zostera</taxon>
    </lineage>
</organism>
<dbReference type="InterPro" id="IPR010259">
    <property type="entry name" value="S8pro/Inhibitor_I9"/>
</dbReference>
<evidence type="ECO:0000256" key="6">
    <source>
        <dbReference type="PIRSR" id="PIRSR615500-1"/>
    </source>
</evidence>
<evidence type="ECO:0000313" key="12">
    <source>
        <dbReference type="EMBL" id="KMZ71699.1"/>
    </source>
</evidence>
<dbReference type="InterPro" id="IPR037045">
    <property type="entry name" value="S8pro/Inhibitor_I9_sf"/>
</dbReference>
<sequence>MSSMFLLLFLLHYYSLFLPTGTSTSKLHIVYLGIVPGNNHDLLLKTDHHSHIKLISNVFSSEEEAEEAMVYSYKNSFSGFAALLNSSQASILSNIEGVVSVFRSKTLELHTTRSWDFLGLDKDVSKEPYHYHGGGHDVVVGMFDTGIWPESESFREYPESIGPVPWYWKGKCVSGESFDGFQACNRKLIGARYYIRGFEREFGRMNETTVGGGDYRSPRDRIGHGTHTASIAVGGVVKDVSFFGLGSGTARGGAPMARLAVYKVCWLKDLQGRCTEADILAAYDDALNDGVDVISCSLGSSPPLRPIFSTSTGIGSFHATLMGVSVVFSAGNQGPKMSMVENVSPWGICVAATTIDRSFPTKMILGNNVSIMGESLVDRKMEMSLVDSRRYFDDGVCNFENWKGRMIPPATAVLCFEIVGSVSSLAAALVVSAIKGSVVIFSEPLTRMKARDDLLPSIHVDIFQGTQILHYIQSSNSHQPRVTIFPTRTVLGKSPAPSVAYFSSRGPSTLIPGILKPDIAAPGVGILAAWPPTIPPTMLPPITDPRSVHWNFLSGTSMSCPHVTGVVAVLKSIHQDWSPAVIKSALMTTAMNIDATGDTILAQGTMQGSTPFDVGAGSINPSEAFDPGLVYDIDKKDYFGNSTVDLNYPSITITELKLGSPVRVRRTVQNACGGTVAEYRASIVSPNGVRVTVRPKRLVFFGFEGETVDYYVMFRAVKWSSRRFDFGEIIWSDGFHRVRSPLVVRVV</sequence>
<dbReference type="InterPro" id="IPR034197">
    <property type="entry name" value="Peptidases_S8_3"/>
</dbReference>
<evidence type="ECO:0000256" key="8">
    <source>
        <dbReference type="SAM" id="SignalP"/>
    </source>
</evidence>
<accession>A0A0K9PRX9</accession>
<keyword evidence="2 7" id="KW-0645">Protease</keyword>
<dbReference type="InterPro" id="IPR000209">
    <property type="entry name" value="Peptidase_S8/S53_dom"/>
</dbReference>
<evidence type="ECO:0000256" key="7">
    <source>
        <dbReference type="PROSITE-ProRule" id="PRU01240"/>
    </source>
</evidence>
<keyword evidence="4 7" id="KW-0378">Hydrolase</keyword>
<dbReference type="FunFam" id="3.40.50.200:FF:000006">
    <property type="entry name" value="Subtilisin-like protease SBT1.5"/>
    <property type="match status" value="1"/>
</dbReference>
<evidence type="ECO:0000259" key="11">
    <source>
        <dbReference type="Pfam" id="PF17766"/>
    </source>
</evidence>
<dbReference type="GO" id="GO:0005576">
    <property type="term" value="C:extracellular region"/>
    <property type="evidence" value="ECO:0000318"/>
    <property type="project" value="GO_Central"/>
</dbReference>
<keyword evidence="5 7" id="KW-0720">Serine protease</keyword>
<evidence type="ECO:0000256" key="5">
    <source>
        <dbReference type="ARBA" id="ARBA00022825"/>
    </source>
</evidence>
<feature type="active site" description="Charge relay system" evidence="6 7">
    <location>
        <position position="224"/>
    </location>
</feature>
<dbReference type="Gene3D" id="3.50.30.30">
    <property type="match status" value="1"/>
</dbReference>
<dbReference type="OrthoDB" id="1922155at2759"/>
<dbReference type="EMBL" id="LFYR01000664">
    <property type="protein sequence ID" value="KMZ71699.1"/>
    <property type="molecule type" value="Genomic_DNA"/>
</dbReference>
<dbReference type="InterPro" id="IPR023828">
    <property type="entry name" value="Peptidase_S8_Ser-AS"/>
</dbReference>
<feature type="domain" description="Inhibitor I9" evidence="10">
    <location>
        <begin position="45"/>
        <end position="110"/>
    </location>
</feature>
<name>A0A0K9PRX9_ZOSMR</name>
<feature type="chain" id="PRO_5005528179" evidence="8">
    <location>
        <begin position="25"/>
        <end position="747"/>
    </location>
</feature>
<dbReference type="Pfam" id="PF05922">
    <property type="entry name" value="Inhibitor_I9"/>
    <property type="match status" value="1"/>
</dbReference>
<dbReference type="GO" id="GO:0004252">
    <property type="term" value="F:serine-type endopeptidase activity"/>
    <property type="evidence" value="ECO:0000318"/>
    <property type="project" value="GO_Central"/>
</dbReference>
<dbReference type="GO" id="GO:0006508">
    <property type="term" value="P:proteolysis"/>
    <property type="evidence" value="ECO:0007669"/>
    <property type="project" value="UniProtKB-KW"/>
</dbReference>
<dbReference type="CDD" id="cd04852">
    <property type="entry name" value="Peptidases_S8_3"/>
    <property type="match status" value="1"/>
</dbReference>
<evidence type="ECO:0000256" key="1">
    <source>
        <dbReference type="ARBA" id="ARBA00011073"/>
    </source>
</evidence>
<evidence type="ECO:0000259" key="9">
    <source>
        <dbReference type="Pfam" id="PF00082"/>
    </source>
</evidence>
<dbReference type="STRING" id="29655.A0A0K9PRX9"/>
<reference evidence="13" key="1">
    <citation type="journal article" date="2016" name="Nature">
        <title>The genome of the seagrass Zostera marina reveals angiosperm adaptation to the sea.</title>
        <authorList>
            <person name="Olsen J.L."/>
            <person name="Rouze P."/>
            <person name="Verhelst B."/>
            <person name="Lin Y.-C."/>
            <person name="Bayer T."/>
            <person name="Collen J."/>
            <person name="Dattolo E."/>
            <person name="De Paoli E."/>
            <person name="Dittami S."/>
            <person name="Maumus F."/>
            <person name="Michel G."/>
            <person name="Kersting A."/>
            <person name="Lauritano C."/>
            <person name="Lohaus R."/>
            <person name="Toepel M."/>
            <person name="Tonon T."/>
            <person name="Vanneste K."/>
            <person name="Amirebrahimi M."/>
            <person name="Brakel J."/>
            <person name="Bostroem C."/>
            <person name="Chovatia M."/>
            <person name="Grimwood J."/>
            <person name="Jenkins J.W."/>
            <person name="Jueterbock A."/>
            <person name="Mraz A."/>
            <person name="Stam W.T."/>
            <person name="Tice H."/>
            <person name="Bornberg-Bauer E."/>
            <person name="Green P.J."/>
            <person name="Pearson G.A."/>
            <person name="Procaccini G."/>
            <person name="Duarte C.M."/>
            <person name="Schmutz J."/>
            <person name="Reusch T.B.H."/>
            <person name="Van de Peer Y."/>
        </authorList>
    </citation>
    <scope>NUCLEOTIDE SEQUENCE [LARGE SCALE GENOMIC DNA]</scope>
    <source>
        <strain evidence="13">cv. Finnish</strain>
    </source>
</reference>
<evidence type="ECO:0000256" key="2">
    <source>
        <dbReference type="ARBA" id="ARBA00022670"/>
    </source>
</evidence>
<dbReference type="SUPFAM" id="SSF52743">
    <property type="entry name" value="Subtilisin-like"/>
    <property type="match status" value="1"/>
</dbReference>
<dbReference type="AlphaFoldDB" id="A0A0K9PRX9"/>
<evidence type="ECO:0000259" key="10">
    <source>
        <dbReference type="Pfam" id="PF05922"/>
    </source>
</evidence>
<dbReference type="InterPro" id="IPR015500">
    <property type="entry name" value="Peptidase_S8_subtilisin-rel"/>
</dbReference>
<proteinExistence type="inferred from homology"/>
<feature type="active site" description="Charge relay system" evidence="6 7">
    <location>
        <position position="144"/>
    </location>
</feature>
<dbReference type="PROSITE" id="PS00138">
    <property type="entry name" value="SUBTILASE_SER"/>
    <property type="match status" value="1"/>
</dbReference>
<dbReference type="InterPro" id="IPR045051">
    <property type="entry name" value="SBT"/>
</dbReference>
<dbReference type="Pfam" id="PF17766">
    <property type="entry name" value="fn3_6"/>
    <property type="match status" value="1"/>
</dbReference>
<dbReference type="PRINTS" id="PR00723">
    <property type="entry name" value="SUBTILISIN"/>
</dbReference>
<comment type="similarity">
    <text evidence="1 7">Belongs to the peptidase S8 family.</text>
</comment>
<evidence type="ECO:0000256" key="4">
    <source>
        <dbReference type="ARBA" id="ARBA00022801"/>
    </source>
</evidence>
<keyword evidence="13" id="KW-1185">Reference proteome</keyword>
<dbReference type="Proteomes" id="UP000036987">
    <property type="component" value="Unassembled WGS sequence"/>
</dbReference>
<dbReference type="CDD" id="cd02120">
    <property type="entry name" value="PA_subtilisin_like"/>
    <property type="match status" value="1"/>
</dbReference>
<dbReference type="PANTHER" id="PTHR10795">
    <property type="entry name" value="PROPROTEIN CONVERTASE SUBTILISIN/KEXIN"/>
    <property type="match status" value="1"/>
</dbReference>
<feature type="signal peptide" evidence="8">
    <location>
        <begin position="1"/>
        <end position="24"/>
    </location>
</feature>
<gene>
    <name evidence="12" type="ORF">ZOSMA_177G00270</name>
</gene>
<dbReference type="Gene3D" id="2.60.40.2310">
    <property type="match status" value="1"/>
</dbReference>
<evidence type="ECO:0000313" key="13">
    <source>
        <dbReference type="Proteomes" id="UP000036987"/>
    </source>
</evidence>
<protein>
    <submittedName>
        <fullName evidence="12">Subtilase family protein</fullName>
    </submittedName>
</protein>
<evidence type="ECO:0000256" key="3">
    <source>
        <dbReference type="ARBA" id="ARBA00022729"/>
    </source>
</evidence>
<keyword evidence="3 8" id="KW-0732">Signal</keyword>